<dbReference type="SMART" id="SM00355">
    <property type="entry name" value="ZnF_C2H2"/>
    <property type="match status" value="7"/>
</dbReference>
<feature type="domain" description="C2H2-type" evidence="10">
    <location>
        <begin position="531"/>
        <end position="558"/>
    </location>
</feature>
<comment type="caution">
    <text evidence="11">The sequence shown here is derived from an EMBL/GenBank/DDBJ whole genome shotgun (WGS) entry which is preliminary data.</text>
</comment>
<gene>
    <name evidence="11" type="ORF">EB796_010097</name>
</gene>
<feature type="compositionally biased region" description="Basic and acidic residues" evidence="9">
    <location>
        <begin position="443"/>
        <end position="452"/>
    </location>
</feature>
<keyword evidence="6" id="KW-0238">DNA-binding</keyword>
<evidence type="ECO:0000256" key="8">
    <source>
        <dbReference type="PROSITE-ProRule" id="PRU00042"/>
    </source>
</evidence>
<organism evidence="11 12">
    <name type="scientific">Bugula neritina</name>
    <name type="common">Brown bryozoan</name>
    <name type="synonym">Sertularia neritina</name>
    <dbReference type="NCBI Taxonomy" id="10212"/>
    <lineage>
        <taxon>Eukaryota</taxon>
        <taxon>Metazoa</taxon>
        <taxon>Spiralia</taxon>
        <taxon>Lophotrochozoa</taxon>
        <taxon>Bryozoa</taxon>
        <taxon>Gymnolaemata</taxon>
        <taxon>Cheilostomatida</taxon>
        <taxon>Flustrina</taxon>
        <taxon>Buguloidea</taxon>
        <taxon>Bugulidae</taxon>
        <taxon>Bugula</taxon>
    </lineage>
</organism>
<feature type="region of interest" description="Disordered" evidence="9">
    <location>
        <begin position="426"/>
        <end position="452"/>
    </location>
</feature>
<dbReference type="FunFam" id="3.30.160.60:FF:000679">
    <property type="entry name" value="Zinc finger protein 341"/>
    <property type="match status" value="1"/>
</dbReference>
<evidence type="ECO:0000313" key="11">
    <source>
        <dbReference type="EMBL" id="KAF6031600.1"/>
    </source>
</evidence>
<evidence type="ECO:0000313" key="12">
    <source>
        <dbReference type="Proteomes" id="UP000593567"/>
    </source>
</evidence>
<dbReference type="PANTHER" id="PTHR16515">
    <property type="entry name" value="PR DOMAIN ZINC FINGER PROTEIN"/>
    <property type="match status" value="1"/>
</dbReference>
<dbReference type="PROSITE" id="PS00028">
    <property type="entry name" value="ZINC_FINGER_C2H2_1"/>
    <property type="match status" value="5"/>
</dbReference>
<accession>A0A7J7JYW6</accession>
<comment type="subcellular location">
    <subcellularLocation>
        <location evidence="1">Nucleus</location>
    </subcellularLocation>
</comment>
<feature type="compositionally biased region" description="Low complexity" evidence="9">
    <location>
        <begin position="428"/>
        <end position="442"/>
    </location>
</feature>
<evidence type="ECO:0000256" key="1">
    <source>
        <dbReference type="ARBA" id="ARBA00004123"/>
    </source>
</evidence>
<keyword evidence="2" id="KW-0479">Metal-binding</keyword>
<evidence type="ECO:0000256" key="3">
    <source>
        <dbReference type="ARBA" id="ARBA00022737"/>
    </source>
</evidence>
<dbReference type="InterPro" id="IPR050331">
    <property type="entry name" value="Zinc_finger"/>
</dbReference>
<dbReference type="EMBL" id="VXIV02001586">
    <property type="protein sequence ID" value="KAF6031600.1"/>
    <property type="molecule type" value="Genomic_DNA"/>
</dbReference>
<dbReference type="Proteomes" id="UP000593567">
    <property type="component" value="Unassembled WGS sequence"/>
</dbReference>
<dbReference type="GO" id="GO:0010468">
    <property type="term" value="P:regulation of gene expression"/>
    <property type="evidence" value="ECO:0007669"/>
    <property type="project" value="TreeGrafter"/>
</dbReference>
<sequence length="632" mass="70596">MNPSSSCKRIFRLPITITISITINNSSCFTESQTTTTCLMSLIKSESKYVIRQALCSLKMAQQSLFDAIVGVDNNTYLSVQSILEAQSVQDGHPCQASSTSNQDEDDLFQCGKCKQQFSSLSVFVAHKQHPCGSQMTGNGGAIPNQQTVQIPQMYSQRPANENITTDSTYNQLPTNIVLPDDIMTLSLEASSANTGTLQLRPANGGHVNPFLSSVQLGSASQTPNNSQQAVLLGNYNANTVSLTPIQNPTQKSLQISSLNSVRPQNPVNSSVAEQQSVCNGSSADMVTLLVEDRESSTLQFSEPQVYPPPAQQINLKTALMLTQTKPASRPTAIVKSKKKPKSKLIAKQPLSCQFCRKTFMKQFDLQQHIRAHTGEKPFQCVVCGRGFSQKSNVKKHMQTHKVWPLGSQFPLPEQPPPQLMVVRENKTSNQNQRSSTNSSTQCKEKNSDDADDDIRSMRWHFIVDSAHICPYCPNAQTRFETYYQLKSHLVTHKTELVYKCVVKSCEETFPELDDFLEHTKMHESRSELTYRCHECNKQFPSLDALGAHQYTHFFNKDDGQRKKSESNWKCIECGSSYTSPEGLEHHMSTTSHSHCVNIVVKCTQLLAYCADILLVINLKQKNFAVIYVTRR</sequence>
<evidence type="ECO:0000256" key="9">
    <source>
        <dbReference type="SAM" id="MobiDB-lite"/>
    </source>
</evidence>
<feature type="domain" description="C2H2-type" evidence="10">
    <location>
        <begin position="499"/>
        <end position="528"/>
    </location>
</feature>
<feature type="domain" description="C2H2-type" evidence="10">
    <location>
        <begin position="569"/>
        <end position="594"/>
    </location>
</feature>
<keyword evidence="5" id="KW-0862">Zinc</keyword>
<dbReference type="InterPro" id="IPR013087">
    <property type="entry name" value="Znf_C2H2_type"/>
</dbReference>
<dbReference type="Pfam" id="PF00096">
    <property type="entry name" value="zf-C2H2"/>
    <property type="match status" value="1"/>
</dbReference>
<name>A0A7J7JYW6_BUGNE</name>
<protein>
    <submittedName>
        <fullName evidence="11">ZNF341</fullName>
    </submittedName>
</protein>
<keyword evidence="4 8" id="KW-0863">Zinc-finger</keyword>
<evidence type="ECO:0000256" key="2">
    <source>
        <dbReference type="ARBA" id="ARBA00022723"/>
    </source>
</evidence>
<reference evidence="11" key="1">
    <citation type="submission" date="2020-06" db="EMBL/GenBank/DDBJ databases">
        <title>Draft genome of Bugula neritina, a colonial animal packing powerful symbionts and potential medicines.</title>
        <authorList>
            <person name="Rayko M."/>
        </authorList>
    </citation>
    <scope>NUCLEOTIDE SEQUENCE [LARGE SCALE GENOMIC DNA]</scope>
    <source>
        <strain evidence="11">Kwan_BN1</strain>
    </source>
</reference>
<dbReference type="PROSITE" id="PS50157">
    <property type="entry name" value="ZINC_FINGER_C2H2_2"/>
    <property type="match status" value="5"/>
</dbReference>
<dbReference type="Gene3D" id="3.30.160.60">
    <property type="entry name" value="Classic Zinc Finger"/>
    <property type="match status" value="4"/>
</dbReference>
<evidence type="ECO:0000256" key="6">
    <source>
        <dbReference type="ARBA" id="ARBA00023125"/>
    </source>
</evidence>
<dbReference type="Pfam" id="PF13912">
    <property type="entry name" value="zf-C2H2_6"/>
    <property type="match status" value="1"/>
</dbReference>
<evidence type="ECO:0000256" key="7">
    <source>
        <dbReference type="ARBA" id="ARBA00023242"/>
    </source>
</evidence>
<dbReference type="PANTHER" id="PTHR16515:SF2">
    <property type="entry name" value="PR DOMAIN ZINC FINGER PROTEIN 4"/>
    <property type="match status" value="1"/>
</dbReference>
<feature type="domain" description="C2H2-type" evidence="10">
    <location>
        <begin position="351"/>
        <end position="378"/>
    </location>
</feature>
<dbReference type="GO" id="GO:0005634">
    <property type="term" value="C:nucleus"/>
    <property type="evidence" value="ECO:0007669"/>
    <property type="project" value="TreeGrafter"/>
</dbReference>
<dbReference type="AlphaFoldDB" id="A0A7J7JYW6"/>
<evidence type="ECO:0000256" key="5">
    <source>
        <dbReference type="ARBA" id="ARBA00022833"/>
    </source>
</evidence>
<proteinExistence type="predicted"/>
<keyword evidence="12" id="KW-1185">Reference proteome</keyword>
<dbReference type="GO" id="GO:0008270">
    <property type="term" value="F:zinc ion binding"/>
    <property type="evidence" value="ECO:0007669"/>
    <property type="project" value="UniProtKB-KW"/>
</dbReference>
<feature type="domain" description="C2H2-type" evidence="10">
    <location>
        <begin position="379"/>
        <end position="401"/>
    </location>
</feature>
<dbReference type="SUPFAM" id="SSF57667">
    <property type="entry name" value="beta-beta-alpha zinc fingers"/>
    <property type="match status" value="3"/>
</dbReference>
<evidence type="ECO:0000259" key="10">
    <source>
        <dbReference type="PROSITE" id="PS50157"/>
    </source>
</evidence>
<evidence type="ECO:0000256" key="4">
    <source>
        <dbReference type="ARBA" id="ARBA00022771"/>
    </source>
</evidence>
<dbReference type="OrthoDB" id="10064525at2759"/>
<keyword evidence="3" id="KW-0677">Repeat</keyword>
<dbReference type="InterPro" id="IPR036236">
    <property type="entry name" value="Znf_C2H2_sf"/>
</dbReference>
<keyword evidence="7" id="KW-0539">Nucleus</keyword>